<sequence>MKMYPFSETSTEAFNSRYNALKRTRGGKR</sequence>
<name>A0A8S5MPA4_9CAUD</name>
<protein>
    <submittedName>
        <fullName evidence="1">Uncharacterized protein</fullName>
    </submittedName>
</protein>
<reference evidence="1" key="1">
    <citation type="journal article" date="2021" name="Proc. Natl. Acad. Sci. U.S.A.">
        <title>A Catalog of Tens of Thousands of Viruses from Human Metagenomes Reveals Hidden Associations with Chronic Diseases.</title>
        <authorList>
            <person name="Tisza M.J."/>
            <person name="Buck C.B."/>
        </authorList>
    </citation>
    <scope>NUCLEOTIDE SEQUENCE</scope>
    <source>
        <strain evidence="1">CtoqT5</strain>
    </source>
</reference>
<accession>A0A8S5MPA4</accession>
<dbReference type="EMBL" id="BK014952">
    <property type="protein sequence ID" value="DAD84110.1"/>
    <property type="molecule type" value="Genomic_DNA"/>
</dbReference>
<evidence type="ECO:0000313" key="1">
    <source>
        <dbReference type="EMBL" id="DAD84110.1"/>
    </source>
</evidence>
<proteinExistence type="predicted"/>
<organism evidence="1">
    <name type="scientific">Podoviridae sp. ctoqT5</name>
    <dbReference type="NCBI Taxonomy" id="2826577"/>
    <lineage>
        <taxon>Viruses</taxon>
        <taxon>Duplodnaviria</taxon>
        <taxon>Heunggongvirae</taxon>
        <taxon>Uroviricota</taxon>
        <taxon>Caudoviricetes</taxon>
    </lineage>
</organism>